<gene>
    <name evidence="1" type="ORF">FOZ62_007958</name>
</gene>
<dbReference type="EMBL" id="JABANM010017687">
    <property type="protein sequence ID" value="KAF4727339.1"/>
    <property type="molecule type" value="Genomic_DNA"/>
</dbReference>
<dbReference type="AlphaFoldDB" id="A0A7J6S318"/>
<evidence type="ECO:0000313" key="2">
    <source>
        <dbReference type="Proteomes" id="UP000574390"/>
    </source>
</evidence>
<dbReference type="Proteomes" id="UP000574390">
    <property type="component" value="Unassembled WGS sequence"/>
</dbReference>
<organism evidence="1 2">
    <name type="scientific">Perkinsus olseni</name>
    <name type="common">Perkinsus atlanticus</name>
    <dbReference type="NCBI Taxonomy" id="32597"/>
    <lineage>
        <taxon>Eukaryota</taxon>
        <taxon>Sar</taxon>
        <taxon>Alveolata</taxon>
        <taxon>Perkinsozoa</taxon>
        <taxon>Perkinsea</taxon>
        <taxon>Perkinsida</taxon>
        <taxon>Perkinsidae</taxon>
        <taxon>Perkinsus</taxon>
    </lineage>
</organism>
<evidence type="ECO:0000313" key="1">
    <source>
        <dbReference type="EMBL" id="KAF4727339.1"/>
    </source>
</evidence>
<protein>
    <submittedName>
        <fullName evidence="1">Uncharacterized protein</fullName>
    </submittedName>
</protein>
<comment type="caution">
    <text evidence="1">The sequence shown here is derived from an EMBL/GenBank/DDBJ whole genome shotgun (WGS) entry which is preliminary data.</text>
</comment>
<accession>A0A7J6S318</accession>
<sequence>MPTCAELSRSSNLSRNYYRIDCWHTTEYGEPPSPIRIHFAKEHALVVRSPGTVVRNGTAFDFPWPSTHHYHAASKHVLWIDGHEYHLAIHTTVESVELGGLSVVSASGQPILLVPDFDPVIR</sequence>
<proteinExistence type="predicted"/>
<feature type="non-terminal residue" evidence="1">
    <location>
        <position position="122"/>
    </location>
</feature>
<name>A0A7J6S318_PEROL</name>
<reference evidence="1 2" key="1">
    <citation type="submission" date="2020-04" db="EMBL/GenBank/DDBJ databases">
        <title>Perkinsus olseni comparative genomics.</title>
        <authorList>
            <person name="Bogema D.R."/>
        </authorList>
    </citation>
    <scope>NUCLEOTIDE SEQUENCE [LARGE SCALE GENOMIC DNA]</scope>
    <source>
        <strain evidence="1">ATCC PRA-205</strain>
    </source>
</reference>